<dbReference type="RefSeq" id="WP_307041190.1">
    <property type="nucleotide sequence ID" value="NZ_JAUSYY010000001.1"/>
</dbReference>
<evidence type="ECO:0000313" key="2">
    <source>
        <dbReference type="Proteomes" id="UP001239083"/>
    </source>
</evidence>
<keyword evidence="2" id="KW-1185">Reference proteome</keyword>
<protein>
    <recommendedName>
        <fullName evidence="3">Asparagine synthase</fullName>
    </recommendedName>
</protein>
<evidence type="ECO:0008006" key="3">
    <source>
        <dbReference type="Google" id="ProtNLM"/>
    </source>
</evidence>
<comment type="caution">
    <text evidence="1">The sequence shown here is derived from an EMBL/GenBank/DDBJ whole genome shotgun (WGS) entry which is preliminary data.</text>
</comment>
<sequence>MPFWRRKRARRRFKPFDRTLLPQPPESTFEQTFAEGLLVSESAGRMALKNRIIVMALRGEEPYDADRAAAAAREVLFELTREMDQVAEWSASERESAAQREGRAVNQHDYHRADTRNLRLRERVNAAVAKRLWELRDDSDYLAEFAERAREDAWGEIAAAIDARLDRDWPQIEVDETYERERDERLRNLSLDLDRDLREAARRREERDELDDAFGAWPG</sequence>
<name>A0ABU0R7U1_9MICO</name>
<organism evidence="1 2">
    <name type="scientific">Agromyces ramosus</name>
    <dbReference type="NCBI Taxonomy" id="33879"/>
    <lineage>
        <taxon>Bacteria</taxon>
        <taxon>Bacillati</taxon>
        <taxon>Actinomycetota</taxon>
        <taxon>Actinomycetes</taxon>
        <taxon>Micrococcales</taxon>
        <taxon>Microbacteriaceae</taxon>
        <taxon>Agromyces</taxon>
    </lineage>
</organism>
<evidence type="ECO:0000313" key="1">
    <source>
        <dbReference type="EMBL" id="MDQ0894156.1"/>
    </source>
</evidence>
<dbReference type="Proteomes" id="UP001239083">
    <property type="component" value="Unassembled WGS sequence"/>
</dbReference>
<proteinExistence type="predicted"/>
<dbReference type="EMBL" id="JAUSYY010000001">
    <property type="protein sequence ID" value="MDQ0894156.1"/>
    <property type="molecule type" value="Genomic_DNA"/>
</dbReference>
<gene>
    <name evidence="1" type="ORF">QFZ26_001711</name>
</gene>
<accession>A0ABU0R7U1</accession>
<reference evidence="1 2" key="1">
    <citation type="submission" date="2023-07" db="EMBL/GenBank/DDBJ databases">
        <title>Comparative genomics of wheat-associated soil bacteria to identify genetic determinants of phenazine resistance.</title>
        <authorList>
            <person name="Mouncey N."/>
        </authorList>
    </citation>
    <scope>NUCLEOTIDE SEQUENCE [LARGE SCALE GENOMIC DNA]</scope>
    <source>
        <strain evidence="1 2">V3I3</strain>
    </source>
</reference>